<accession>B0EDQ2</accession>
<dbReference type="GeneID" id="5881409"/>
<dbReference type="ESTHER" id="enthi-b1n456">
    <property type="family name" value="PC-sterol_acyltransferase"/>
</dbReference>
<name>B0EDQ2_ENTDS</name>
<dbReference type="eggNOG" id="KOG2369">
    <property type="taxonomic scope" value="Eukaryota"/>
</dbReference>
<dbReference type="Proteomes" id="UP000008076">
    <property type="component" value="Unassembled WGS sequence"/>
</dbReference>
<dbReference type="InterPro" id="IPR029058">
    <property type="entry name" value="AB_hydrolase_fold"/>
</dbReference>
<dbReference type="OMA" id="VVNWLCY"/>
<dbReference type="GO" id="GO:0004607">
    <property type="term" value="F:phosphatidylcholine-sterol O-acyltransferase activity"/>
    <property type="evidence" value="ECO:0007669"/>
    <property type="project" value="UniProtKB-EC"/>
</dbReference>
<dbReference type="InterPro" id="IPR003386">
    <property type="entry name" value="LACT/PDAT_acylTrfase"/>
</dbReference>
<dbReference type="Gene3D" id="3.40.50.1820">
    <property type="entry name" value="alpha/beta hydrolase"/>
    <property type="match status" value="1"/>
</dbReference>
<reference evidence="2" key="1">
    <citation type="submission" date="2007-12" db="EMBL/GenBank/DDBJ databases">
        <title>Annotation of Entamoeba dispar SAW760.</title>
        <authorList>
            <person name="Lorenzi H."/>
            <person name="Inman J."/>
            <person name="Schobel S."/>
            <person name="Amedeo P."/>
            <person name="Caler E."/>
        </authorList>
    </citation>
    <scope>NUCLEOTIDE SEQUENCE [LARGE SCALE GENOMIC DNA]</scope>
    <source>
        <strain evidence="2">ATCC PRA-260 / SAW760</strain>
    </source>
</reference>
<organism evidence="2">
    <name type="scientific">Entamoeba dispar (strain ATCC PRA-260 / SAW760)</name>
    <dbReference type="NCBI Taxonomy" id="370354"/>
    <lineage>
        <taxon>Eukaryota</taxon>
        <taxon>Amoebozoa</taxon>
        <taxon>Evosea</taxon>
        <taxon>Archamoebae</taxon>
        <taxon>Mastigamoebida</taxon>
        <taxon>Entamoebidae</taxon>
        <taxon>Entamoeba</taxon>
    </lineage>
</organism>
<proteinExistence type="predicted"/>
<evidence type="ECO:0000313" key="2">
    <source>
        <dbReference type="Proteomes" id="UP000008076"/>
    </source>
</evidence>
<dbReference type="Pfam" id="PF02450">
    <property type="entry name" value="LCAT"/>
    <property type="match status" value="1"/>
</dbReference>
<keyword evidence="1" id="KW-0012">Acyltransferase</keyword>
<keyword evidence="2" id="KW-1185">Reference proteome</keyword>
<dbReference type="EC" id="2.3.1.43" evidence="1"/>
<keyword evidence="1" id="KW-0808">Transferase</keyword>
<dbReference type="KEGG" id="edi:EDI_244000"/>
<sequence>MKKEFISSLELNNSLKEMKTRYFLFVILWVISLGKECPAKKPIVFIPGILASMLEGDINIKDISKTPLPEKCDTQVEYERLWVALKNVRPLKNECSLGYLTPMWNSTSKEQIDIEGVNIISPKFGSTYACDEIDPNWPVSIFAKCFHDLIKKFKKLGYVDGDDMVGASYDWRYYRYGEYKHKRNWFEDTKELIINTYNKYGKVVVISHSMGGLMFYKFLDYVGKEFADKYIDNWIAMSTPFLGSGKAIAAAFPGNNLGLPISGDKLRPFARRTETVALLLPIGGTKIFGEEILMKIKSTGKTYNADQIEELIKTLDDKEFQENYLHTVQHGMKELYEKYNYKLPFPIKMHCMISSGYESIKGVEMENESYDSDSKLLYGDGDETVNLNSLEFCKNIGATTFKNLGKYTHTGILDDKASYESVYPYVCN</sequence>
<dbReference type="SUPFAM" id="SSF53474">
    <property type="entry name" value="alpha/beta-Hydrolases"/>
    <property type="match status" value="1"/>
</dbReference>
<dbReference type="PANTHER" id="PTHR11440">
    <property type="entry name" value="LECITHIN-CHOLESTEROL ACYLTRANSFERASE-RELATED"/>
    <property type="match status" value="1"/>
</dbReference>
<gene>
    <name evidence="1" type="ORF">EDI_244000</name>
</gene>
<dbReference type="OrthoDB" id="27818at2759"/>
<dbReference type="RefSeq" id="XP_001736413.1">
    <property type="nucleotide sequence ID" value="XM_001736361.1"/>
</dbReference>
<dbReference type="VEuPathDB" id="AmoebaDB:EDI_244000"/>
<dbReference type="GO" id="GO:0006629">
    <property type="term" value="P:lipid metabolic process"/>
    <property type="evidence" value="ECO:0007669"/>
    <property type="project" value="InterPro"/>
</dbReference>
<protein>
    <submittedName>
        <fullName evidence="1">Phosphatidylcholine-sterol acyltransferase, putative</fullName>
        <ecNumber evidence="1">2.3.1.43</ecNumber>
    </submittedName>
</protein>
<evidence type="ECO:0000313" key="1">
    <source>
        <dbReference type="EMBL" id="EDR27343.1"/>
    </source>
</evidence>
<dbReference type="AlphaFoldDB" id="B0EDQ2"/>
<dbReference type="EMBL" id="DS548829">
    <property type="protein sequence ID" value="EDR27343.1"/>
    <property type="molecule type" value="Genomic_DNA"/>
</dbReference>